<proteinExistence type="predicted"/>
<dbReference type="EMBL" id="KZ772758">
    <property type="protein sequence ID" value="PTQ33684.1"/>
    <property type="molecule type" value="Genomic_DNA"/>
</dbReference>
<protein>
    <submittedName>
        <fullName evidence="2">Uncharacterized protein</fullName>
    </submittedName>
</protein>
<dbReference type="AlphaFoldDB" id="A0A2R6WIK8"/>
<name>A0A2R6WIK8_MARPO</name>
<dbReference type="Proteomes" id="UP000244005">
    <property type="component" value="Unassembled WGS sequence"/>
</dbReference>
<feature type="compositionally biased region" description="Basic residues" evidence="1">
    <location>
        <begin position="111"/>
        <end position="120"/>
    </location>
</feature>
<organism evidence="2 3">
    <name type="scientific">Marchantia polymorpha</name>
    <name type="common">Common liverwort</name>
    <name type="synonym">Marchantia aquatica</name>
    <dbReference type="NCBI Taxonomy" id="3197"/>
    <lineage>
        <taxon>Eukaryota</taxon>
        <taxon>Viridiplantae</taxon>
        <taxon>Streptophyta</taxon>
        <taxon>Embryophyta</taxon>
        <taxon>Marchantiophyta</taxon>
        <taxon>Marchantiopsida</taxon>
        <taxon>Marchantiidae</taxon>
        <taxon>Marchantiales</taxon>
        <taxon>Marchantiaceae</taxon>
        <taxon>Marchantia</taxon>
    </lineage>
</organism>
<dbReference type="Gramene" id="Mp5g08140.1">
    <property type="protein sequence ID" value="Mp5g08140.1.cds1"/>
    <property type="gene ID" value="Mp5g08140"/>
</dbReference>
<accession>A0A2R6WIK8</accession>
<gene>
    <name evidence="2" type="ORF">MARPO_0086s0018</name>
</gene>
<evidence type="ECO:0000256" key="1">
    <source>
        <dbReference type="SAM" id="MobiDB-lite"/>
    </source>
</evidence>
<sequence>MESLGEKHHLMYVLPGIKKNQRPVSGRLLQVHSRKRTIECPIQVGSCFAQAPIERRGCKFASPYIIKLRAANGELHRLRLWNPAAAEIVHLCTSDQHKQSSPVGAQAASHSHSHSRRPST</sequence>
<evidence type="ECO:0000313" key="3">
    <source>
        <dbReference type="Proteomes" id="UP000244005"/>
    </source>
</evidence>
<feature type="region of interest" description="Disordered" evidence="1">
    <location>
        <begin position="97"/>
        <end position="120"/>
    </location>
</feature>
<evidence type="ECO:0000313" key="2">
    <source>
        <dbReference type="EMBL" id="PTQ33684.1"/>
    </source>
</evidence>
<reference evidence="3" key="1">
    <citation type="journal article" date="2017" name="Cell">
        <title>Insights into land plant evolution garnered from the Marchantia polymorpha genome.</title>
        <authorList>
            <person name="Bowman J.L."/>
            <person name="Kohchi T."/>
            <person name="Yamato K.T."/>
            <person name="Jenkins J."/>
            <person name="Shu S."/>
            <person name="Ishizaki K."/>
            <person name="Yamaoka S."/>
            <person name="Nishihama R."/>
            <person name="Nakamura Y."/>
            <person name="Berger F."/>
            <person name="Adam C."/>
            <person name="Aki S.S."/>
            <person name="Althoff F."/>
            <person name="Araki T."/>
            <person name="Arteaga-Vazquez M.A."/>
            <person name="Balasubrmanian S."/>
            <person name="Barry K."/>
            <person name="Bauer D."/>
            <person name="Boehm C.R."/>
            <person name="Briginshaw L."/>
            <person name="Caballero-Perez J."/>
            <person name="Catarino B."/>
            <person name="Chen F."/>
            <person name="Chiyoda S."/>
            <person name="Chovatia M."/>
            <person name="Davies K.M."/>
            <person name="Delmans M."/>
            <person name="Demura T."/>
            <person name="Dierschke T."/>
            <person name="Dolan L."/>
            <person name="Dorantes-Acosta A.E."/>
            <person name="Eklund D.M."/>
            <person name="Florent S.N."/>
            <person name="Flores-Sandoval E."/>
            <person name="Fujiyama A."/>
            <person name="Fukuzawa H."/>
            <person name="Galik B."/>
            <person name="Grimanelli D."/>
            <person name="Grimwood J."/>
            <person name="Grossniklaus U."/>
            <person name="Hamada T."/>
            <person name="Haseloff J."/>
            <person name="Hetherington A.J."/>
            <person name="Higo A."/>
            <person name="Hirakawa Y."/>
            <person name="Hundley H.N."/>
            <person name="Ikeda Y."/>
            <person name="Inoue K."/>
            <person name="Inoue S.I."/>
            <person name="Ishida S."/>
            <person name="Jia Q."/>
            <person name="Kakita M."/>
            <person name="Kanazawa T."/>
            <person name="Kawai Y."/>
            <person name="Kawashima T."/>
            <person name="Kennedy M."/>
            <person name="Kinose K."/>
            <person name="Kinoshita T."/>
            <person name="Kohara Y."/>
            <person name="Koide E."/>
            <person name="Komatsu K."/>
            <person name="Kopischke S."/>
            <person name="Kubo M."/>
            <person name="Kyozuka J."/>
            <person name="Lagercrantz U."/>
            <person name="Lin S.S."/>
            <person name="Lindquist E."/>
            <person name="Lipzen A.M."/>
            <person name="Lu C.W."/>
            <person name="De Luna E."/>
            <person name="Martienssen R.A."/>
            <person name="Minamino N."/>
            <person name="Mizutani M."/>
            <person name="Mizutani M."/>
            <person name="Mochizuki N."/>
            <person name="Monte I."/>
            <person name="Mosher R."/>
            <person name="Nagasaki H."/>
            <person name="Nakagami H."/>
            <person name="Naramoto S."/>
            <person name="Nishitani K."/>
            <person name="Ohtani M."/>
            <person name="Okamoto T."/>
            <person name="Okumura M."/>
            <person name="Phillips J."/>
            <person name="Pollak B."/>
            <person name="Reinders A."/>
            <person name="Rovekamp M."/>
            <person name="Sano R."/>
            <person name="Sawa S."/>
            <person name="Schmid M.W."/>
            <person name="Shirakawa M."/>
            <person name="Solano R."/>
            <person name="Spunde A."/>
            <person name="Suetsugu N."/>
            <person name="Sugano S."/>
            <person name="Sugiyama A."/>
            <person name="Sun R."/>
            <person name="Suzuki Y."/>
            <person name="Takenaka M."/>
            <person name="Takezawa D."/>
            <person name="Tomogane H."/>
            <person name="Tsuzuki M."/>
            <person name="Ueda T."/>
            <person name="Umeda M."/>
            <person name="Ward J.M."/>
            <person name="Watanabe Y."/>
            <person name="Yazaki K."/>
            <person name="Yokoyama R."/>
            <person name="Yoshitake Y."/>
            <person name="Yotsui I."/>
            <person name="Zachgo S."/>
            <person name="Schmutz J."/>
        </authorList>
    </citation>
    <scope>NUCLEOTIDE SEQUENCE [LARGE SCALE GENOMIC DNA]</scope>
    <source>
        <strain evidence="3">Tak-1</strain>
    </source>
</reference>
<keyword evidence="3" id="KW-1185">Reference proteome</keyword>